<dbReference type="Pfam" id="PF00142">
    <property type="entry name" value="Fer4_NifH"/>
    <property type="match status" value="1"/>
</dbReference>
<evidence type="ECO:0000256" key="2">
    <source>
        <dbReference type="ARBA" id="ARBA00005504"/>
    </source>
</evidence>
<proteinExistence type="inferred from homology"/>
<comment type="similarity">
    <text evidence="2">Belongs to the NifH/BchL/ChlL family.</text>
</comment>
<evidence type="ECO:0000313" key="6">
    <source>
        <dbReference type="EMBL" id="GFO61345.1"/>
    </source>
</evidence>
<evidence type="ECO:0000256" key="3">
    <source>
        <dbReference type="ARBA" id="ARBA00022723"/>
    </source>
</evidence>
<evidence type="ECO:0000256" key="1">
    <source>
        <dbReference type="ARBA" id="ARBA00001966"/>
    </source>
</evidence>
<dbReference type="SUPFAM" id="SSF52540">
    <property type="entry name" value="P-loop containing nucleoside triphosphate hydrolases"/>
    <property type="match status" value="1"/>
</dbReference>
<dbReference type="PANTHER" id="PTHR42864">
    <property type="entry name" value="LIGHT-INDEPENDENT PROTOCHLOROPHYLLIDE REDUCTASE IRON-SULFUR ATP-BINDING PROTEIN"/>
    <property type="match status" value="1"/>
</dbReference>
<dbReference type="InterPro" id="IPR027417">
    <property type="entry name" value="P-loop_NTPase"/>
</dbReference>
<accession>A0A6V8MMU0</accession>
<keyword evidence="5" id="KW-0067">ATP-binding</keyword>
<sequence length="280" mass="29779">MAAEHLIITGKSGAGVSTTAVNLSAALAEHGYRVAHLGYDRRHLSSALLRGDSALETGCGFAGEAACQAARLQCAQGYRDILCVECGAAADNDATPEFGALCRLELLDRYRPDFVVHDISGEPTDVLPFLRTEGEAARVIVVVSADFGALTTLNLFLEFFAAGAALGWRYGGLVGNNITGSFFESIVDDFLRRTGTSAFASIPHSLMVSAGEYLKQSVVESAPQSHLSSVYRKLARLVAQGLVPAVPQPFPPEAFAGWLQKWSEITEELECGLVRDGAAI</sequence>
<keyword evidence="7" id="KW-1185">Reference proteome</keyword>
<dbReference type="Proteomes" id="UP000556026">
    <property type="component" value="Unassembled WGS sequence"/>
</dbReference>
<dbReference type="PANTHER" id="PTHR42864:SF2">
    <property type="entry name" value="LIGHT-INDEPENDENT PROTOCHLOROPHYLLIDE REDUCTASE IRON-SULFUR ATP-BINDING PROTEIN"/>
    <property type="match status" value="1"/>
</dbReference>
<comment type="cofactor">
    <cofactor evidence="1">
        <name>[4Fe-4S] cluster</name>
        <dbReference type="ChEBI" id="CHEBI:49883"/>
    </cofactor>
</comment>
<evidence type="ECO:0000313" key="7">
    <source>
        <dbReference type="Proteomes" id="UP000556026"/>
    </source>
</evidence>
<comment type="caution">
    <text evidence="6">The sequence shown here is derived from an EMBL/GenBank/DDBJ whole genome shotgun (WGS) entry which is preliminary data.</text>
</comment>
<dbReference type="GO" id="GO:0046872">
    <property type="term" value="F:metal ion binding"/>
    <property type="evidence" value="ECO:0007669"/>
    <property type="project" value="UniProtKB-KW"/>
</dbReference>
<gene>
    <name evidence="6" type="primary">nifH_2</name>
    <name evidence="6" type="ORF">GMST_36700</name>
</gene>
<organism evidence="6 7">
    <name type="scientific">Geomonas silvestris</name>
    <dbReference type="NCBI Taxonomy" id="2740184"/>
    <lineage>
        <taxon>Bacteria</taxon>
        <taxon>Pseudomonadati</taxon>
        <taxon>Thermodesulfobacteriota</taxon>
        <taxon>Desulfuromonadia</taxon>
        <taxon>Geobacterales</taxon>
        <taxon>Geobacteraceae</taxon>
        <taxon>Geomonas</taxon>
    </lineage>
</organism>
<name>A0A6V8MMU0_9BACT</name>
<keyword evidence="3" id="KW-0479">Metal-binding</keyword>
<dbReference type="GO" id="GO:0016491">
    <property type="term" value="F:oxidoreductase activity"/>
    <property type="evidence" value="ECO:0007669"/>
    <property type="project" value="InterPro"/>
</dbReference>
<dbReference type="EMBL" id="BLXX01000013">
    <property type="protein sequence ID" value="GFO61345.1"/>
    <property type="molecule type" value="Genomic_DNA"/>
</dbReference>
<reference evidence="7" key="1">
    <citation type="submission" date="2020-06" db="EMBL/GenBank/DDBJ databases">
        <title>Draft genomic sequence of Geomonas sp. Red330.</title>
        <authorList>
            <person name="Itoh H."/>
            <person name="Zhenxing X."/>
            <person name="Ushijima N."/>
            <person name="Masuda Y."/>
            <person name="Shiratori Y."/>
            <person name="Senoo K."/>
        </authorList>
    </citation>
    <scope>NUCLEOTIDE SEQUENCE [LARGE SCALE GENOMIC DNA]</scope>
    <source>
        <strain evidence="7">Red330</strain>
    </source>
</reference>
<dbReference type="RefSeq" id="WP_183356141.1">
    <property type="nucleotide sequence ID" value="NZ_BLXX01000013.1"/>
</dbReference>
<protein>
    <submittedName>
        <fullName evidence="6">Nitrogenase iron protein</fullName>
    </submittedName>
</protein>
<dbReference type="GO" id="GO:0005524">
    <property type="term" value="F:ATP binding"/>
    <property type="evidence" value="ECO:0007669"/>
    <property type="project" value="UniProtKB-KW"/>
</dbReference>
<keyword evidence="4" id="KW-0547">Nucleotide-binding</keyword>
<dbReference type="InterPro" id="IPR000392">
    <property type="entry name" value="NifH/frxC"/>
</dbReference>
<evidence type="ECO:0000256" key="5">
    <source>
        <dbReference type="ARBA" id="ARBA00022840"/>
    </source>
</evidence>
<dbReference type="AlphaFoldDB" id="A0A6V8MMU0"/>
<dbReference type="PROSITE" id="PS51026">
    <property type="entry name" value="NIFH_FRXC_3"/>
    <property type="match status" value="1"/>
</dbReference>
<dbReference type="Gene3D" id="3.40.50.300">
    <property type="entry name" value="P-loop containing nucleotide triphosphate hydrolases"/>
    <property type="match status" value="1"/>
</dbReference>
<evidence type="ECO:0000256" key="4">
    <source>
        <dbReference type="ARBA" id="ARBA00022741"/>
    </source>
</evidence>